<dbReference type="PANTHER" id="PTHR40036">
    <property type="entry name" value="MACROCIN O-METHYLTRANSFERASE"/>
    <property type="match status" value="1"/>
</dbReference>
<dbReference type="InterPro" id="IPR029063">
    <property type="entry name" value="SAM-dependent_MTases_sf"/>
</dbReference>
<protein>
    <recommendedName>
        <fullName evidence="2">Class I SAM-dependent methyltransferase</fullName>
    </recommendedName>
</protein>
<dbReference type="RefSeq" id="WP_316431865.1">
    <property type="nucleotide sequence ID" value="NZ_CP053586.1"/>
</dbReference>
<accession>A0AA96WGK1</accession>
<dbReference type="PANTHER" id="PTHR40036:SF1">
    <property type="entry name" value="MACROCIN O-METHYLTRANSFERASE"/>
    <property type="match status" value="1"/>
</dbReference>
<evidence type="ECO:0008006" key="2">
    <source>
        <dbReference type="Google" id="ProtNLM"/>
    </source>
</evidence>
<proteinExistence type="predicted"/>
<dbReference type="AlphaFoldDB" id="A0AA96WGK1"/>
<dbReference type="EMBL" id="CP053586">
    <property type="protein sequence ID" value="WNZ25702.1"/>
    <property type="molecule type" value="Genomic_DNA"/>
</dbReference>
<evidence type="ECO:0000313" key="1">
    <source>
        <dbReference type="EMBL" id="WNZ25702.1"/>
    </source>
</evidence>
<dbReference type="Gene3D" id="3.40.50.150">
    <property type="entry name" value="Vaccinia Virus protein VP39"/>
    <property type="match status" value="1"/>
</dbReference>
<dbReference type="InterPro" id="IPR008884">
    <property type="entry name" value="TylF_MeTrfase"/>
</dbReference>
<gene>
    <name evidence="1" type="ORF">HJG54_24595</name>
</gene>
<dbReference type="SUPFAM" id="SSF53335">
    <property type="entry name" value="S-adenosyl-L-methionine-dependent methyltransferases"/>
    <property type="match status" value="1"/>
</dbReference>
<dbReference type="Pfam" id="PF05711">
    <property type="entry name" value="TylF"/>
    <property type="match status" value="1"/>
</dbReference>
<organism evidence="1">
    <name type="scientific">Leptolyngbya sp. NK1-12</name>
    <dbReference type="NCBI Taxonomy" id="2547451"/>
    <lineage>
        <taxon>Bacteria</taxon>
        <taxon>Bacillati</taxon>
        <taxon>Cyanobacteriota</taxon>
        <taxon>Cyanophyceae</taxon>
        <taxon>Leptolyngbyales</taxon>
        <taxon>Leptolyngbyaceae</taxon>
        <taxon>Leptolyngbya group</taxon>
        <taxon>Leptolyngbya</taxon>
    </lineage>
</organism>
<name>A0AA96WGK1_9CYAN</name>
<reference evidence="1" key="1">
    <citation type="submission" date="2020-05" db="EMBL/GenBank/DDBJ databases">
        <authorList>
            <person name="Zhu T."/>
            <person name="Keshari N."/>
            <person name="Lu X."/>
        </authorList>
    </citation>
    <scope>NUCLEOTIDE SEQUENCE</scope>
    <source>
        <strain evidence="1">NK1-12</strain>
    </source>
</reference>
<sequence>METIGDYLEFGVFNGTSLGCMFQVLQEFGLNQVRLFGFDSFEGLPETDAEEDIGVWDAGGFKCHIEVTKERLTRLGIDWNRTFLIKGWFSDTLKPEFCQQYQIKKTNLIMVDCDMYSSTVDLLKFCEPLIRDQAVIFFDDWNSDGLASRNLGEKKAFDEFLQAHPEFTAQEFGSYHINSICFIVTRTT</sequence>